<organism evidence="1 2">
    <name type="scientific">Caerostris extrusa</name>
    <name type="common">Bark spider</name>
    <name type="synonym">Caerostris bankana</name>
    <dbReference type="NCBI Taxonomy" id="172846"/>
    <lineage>
        <taxon>Eukaryota</taxon>
        <taxon>Metazoa</taxon>
        <taxon>Ecdysozoa</taxon>
        <taxon>Arthropoda</taxon>
        <taxon>Chelicerata</taxon>
        <taxon>Arachnida</taxon>
        <taxon>Araneae</taxon>
        <taxon>Araneomorphae</taxon>
        <taxon>Entelegynae</taxon>
        <taxon>Araneoidea</taxon>
        <taxon>Araneidae</taxon>
        <taxon>Caerostris</taxon>
    </lineage>
</organism>
<sequence>MGRNYEVVLKQELLAKIFPELSVDWGLDPTKCSSWWWLRAVYGLGRSQLDLVVVFAKYFRSCIEAYSIFNINHKCGTMTNLQNADCPPGQHWSLPFPICGSPPEFLEQQSFIRKWNSGIESMLNNRNRSGKGMHGKQLTSARC</sequence>
<keyword evidence="2" id="KW-1185">Reference proteome</keyword>
<dbReference type="EMBL" id="BPLR01009586">
    <property type="protein sequence ID" value="GIY33046.1"/>
    <property type="molecule type" value="Genomic_DNA"/>
</dbReference>
<protein>
    <submittedName>
        <fullName evidence="1">Uncharacterized protein</fullName>
    </submittedName>
</protein>
<proteinExistence type="predicted"/>
<comment type="caution">
    <text evidence="1">The sequence shown here is derived from an EMBL/GenBank/DDBJ whole genome shotgun (WGS) entry which is preliminary data.</text>
</comment>
<gene>
    <name evidence="1" type="ORF">CEXT_61091</name>
</gene>
<name>A0AAV4SIN1_CAEEX</name>
<reference evidence="1 2" key="1">
    <citation type="submission" date="2021-06" db="EMBL/GenBank/DDBJ databases">
        <title>Caerostris extrusa draft genome.</title>
        <authorList>
            <person name="Kono N."/>
            <person name="Arakawa K."/>
        </authorList>
    </citation>
    <scope>NUCLEOTIDE SEQUENCE [LARGE SCALE GENOMIC DNA]</scope>
</reference>
<evidence type="ECO:0000313" key="1">
    <source>
        <dbReference type="EMBL" id="GIY33046.1"/>
    </source>
</evidence>
<accession>A0AAV4SIN1</accession>
<evidence type="ECO:0000313" key="2">
    <source>
        <dbReference type="Proteomes" id="UP001054945"/>
    </source>
</evidence>
<dbReference type="Proteomes" id="UP001054945">
    <property type="component" value="Unassembled WGS sequence"/>
</dbReference>
<dbReference type="AlphaFoldDB" id="A0AAV4SIN1"/>